<keyword evidence="3" id="KW-1185">Reference proteome</keyword>
<proteinExistence type="predicted"/>
<evidence type="ECO:0000256" key="1">
    <source>
        <dbReference type="SAM" id="MobiDB-lite"/>
    </source>
</evidence>
<name>A0A8J6HN32_TENMO</name>
<dbReference type="EMBL" id="JABDTM020019958">
    <property type="protein sequence ID" value="KAH0817258.1"/>
    <property type="molecule type" value="Genomic_DNA"/>
</dbReference>
<feature type="region of interest" description="Disordered" evidence="1">
    <location>
        <begin position="1"/>
        <end position="29"/>
    </location>
</feature>
<comment type="caution">
    <text evidence="2">The sequence shown here is derived from an EMBL/GenBank/DDBJ whole genome shotgun (WGS) entry which is preliminary data.</text>
</comment>
<reference evidence="2" key="2">
    <citation type="submission" date="2021-08" db="EMBL/GenBank/DDBJ databases">
        <authorList>
            <person name="Eriksson T."/>
        </authorList>
    </citation>
    <scope>NUCLEOTIDE SEQUENCE</scope>
    <source>
        <strain evidence="2">Stoneville</strain>
        <tissue evidence="2">Whole head</tissue>
    </source>
</reference>
<evidence type="ECO:0000313" key="3">
    <source>
        <dbReference type="Proteomes" id="UP000719412"/>
    </source>
</evidence>
<organism evidence="2 3">
    <name type="scientific">Tenebrio molitor</name>
    <name type="common">Yellow mealworm beetle</name>
    <dbReference type="NCBI Taxonomy" id="7067"/>
    <lineage>
        <taxon>Eukaryota</taxon>
        <taxon>Metazoa</taxon>
        <taxon>Ecdysozoa</taxon>
        <taxon>Arthropoda</taxon>
        <taxon>Hexapoda</taxon>
        <taxon>Insecta</taxon>
        <taxon>Pterygota</taxon>
        <taxon>Neoptera</taxon>
        <taxon>Endopterygota</taxon>
        <taxon>Coleoptera</taxon>
        <taxon>Polyphaga</taxon>
        <taxon>Cucujiformia</taxon>
        <taxon>Tenebrionidae</taxon>
        <taxon>Tenebrio</taxon>
    </lineage>
</organism>
<gene>
    <name evidence="2" type="ORF">GEV33_005533</name>
</gene>
<accession>A0A8J6HN32</accession>
<reference evidence="2" key="1">
    <citation type="journal article" date="2020" name="J Insects Food Feed">
        <title>The yellow mealworm (Tenebrio molitor) genome: a resource for the emerging insects as food and feed industry.</title>
        <authorList>
            <person name="Eriksson T."/>
            <person name="Andere A."/>
            <person name="Kelstrup H."/>
            <person name="Emery V."/>
            <person name="Picard C."/>
        </authorList>
    </citation>
    <scope>NUCLEOTIDE SEQUENCE</scope>
    <source>
        <strain evidence="2">Stoneville</strain>
        <tissue evidence="2">Whole head</tissue>
    </source>
</reference>
<protein>
    <submittedName>
        <fullName evidence="2">Uncharacterized protein</fullName>
    </submittedName>
</protein>
<dbReference type="AlphaFoldDB" id="A0A8J6HN32"/>
<sequence length="274" mass="29670">MPPKPLQIHTSVVRRKAPSSPTAGAVRDVTDLNSGGSGFKSLAGLLLDELHPLKALDFDSVPPAGDFSYRRGVSTDGRSERGCIDGFALSDPAAQVITEGPVRMLSSTTSVHRHATHFKICIFFNLGKLEPNGLSRNDGKRPDGMTLVPWIKGQPLVWDVTVVDTLADSYVLKSSEVSGFAAEMACKRKHSKYSSIISSNYVFKGLAFETLGPWCKEAIDFINVIGNRLIAESGDSKSKKFLFERISLAIQRGNAASIRGTLPDSAILSEMFVL</sequence>
<dbReference type="Proteomes" id="UP000719412">
    <property type="component" value="Unassembled WGS sequence"/>
</dbReference>
<evidence type="ECO:0000313" key="2">
    <source>
        <dbReference type="EMBL" id="KAH0817258.1"/>
    </source>
</evidence>